<comment type="caution">
    <text evidence="1">The sequence shown here is derived from an EMBL/GenBank/DDBJ whole genome shotgun (WGS) entry which is preliminary data.</text>
</comment>
<evidence type="ECO:0000313" key="2">
    <source>
        <dbReference type="Proteomes" id="UP000324222"/>
    </source>
</evidence>
<dbReference type="Proteomes" id="UP000324222">
    <property type="component" value="Unassembled WGS sequence"/>
</dbReference>
<sequence>MERKSTLEWYKEKEAPMSCRSKGLAPERSRATCSIKIKIKSFRLEYRFDDRNTRKSLLRRRIIHLEDLVKEVVAGLKIAEKDNGGKR</sequence>
<name>A0A5B7ELB9_PORTR</name>
<evidence type="ECO:0000313" key="1">
    <source>
        <dbReference type="EMBL" id="MPC35271.1"/>
    </source>
</evidence>
<proteinExistence type="predicted"/>
<reference evidence="1 2" key="1">
    <citation type="submission" date="2019-05" db="EMBL/GenBank/DDBJ databases">
        <title>Another draft genome of Portunus trituberculatus and its Hox gene families provides insights of decapod evolution.</title>
        <authorList>
            <person name="Jeong J.-H."/>
            <person name="Song I."/>
            <person name="Kim S."/>
            <person name="Choi T."/>
            <person name="Kim D."/>
            <person name="Ryu S."/>
            <person name="Kim W."/>
        </authorList>
    </citation>
    <scope>NUCLEOTIDE SEQUENCE [LARGE SCALE GENOMIC DNA]</scope>
    <source>
        <tissue evidence="1">Muscle</tissue>
    </source>
</reference>
<accession>A0A5B7ELB9</accession>
<keyword evidence="2" id="KW-1185">Reference proteome</keyword>
<organism evidence="1 2">
    <name type="scientific">Portunus trituberculatus</name>
    <name type="common">Swimming crab</name>
    <name type="synonym">Neptunus trituberculatus</name>
    <dbReference type="NCBI Taxonomy" id="210409"/>
    <lineage>
        <taxon>Eukaryota</taxon>
        <taxon>Metazoa</taxon>
        <taxon>Ecdysozoa</taxon>
        <taxon>Arthropoda</taxon>
        <taxon>Crustacea</taxon>
        <taxon>Multicrustacea</taxon>
        <taxon>Malacostraca</taxon>
        <taxon>Eumalacostraca</taxon>
        <taxon>Eucarida</taxon>
        <taxon>Decapoda</taxon>
        <taxon>Pleocyemata</taxon>
        <taxon>Brachyura</taxon>
        <taxon>Eubrachyura</taxon>
        <taxon>Portunoidea</taxon>
        <taxon>Portunidae</taxon>
        <taxon>Portuninae</taxon>
        <taxon>Portunus</taxon>
    </lineage>
</organism>
<protein>
    <submittedName>
        <fullName evidence="1">Uncharacterized protein</fullName>
    </submittedName>
</protein>
<dbReference type="EMBL" id="VSRR010003235">
    <property type="protein sequence ID" value="MPC35271.1"/>
    <property type="molecule type" value="Genomic_DNA"/>
</dbReference>
<dbReference type="AlphaFoldDB" id="A0A5B7ELB9"/>
<gene>
    <name evidence="1" type="ORF">E2C01_028691</name>
</gene>